<reference evidence="1 2" key="1">
    <citation type="submission" date="2016-10" db="EMBL/GenBank/DDBJ databases">
        <authorList>
            <person name="de Groot N.N."/>
        </authorList>
    </citation>
    <scope>NUCLEOTIDE SEQUENCE [LARGE SCALE GENOMIC DNA]</scope>
    <source>
        <strain evidence="1 2">DSM 43357</strain>
    </source>
</reference>
<gene>
    <name evidence="1" type="ORF">SAMN05660976_01878</name>
</gene>
<dbReference type="SUPFAM" id="SSF53474">
    <property type="entry name" value="alpha/beta-Hydrolases"/>
    <property type="match status" value="1"/>
</dbReference>
<protein>
    <recommendedName>
        <fullName evidence="3">Alpha/beta hydrolase family protein</fullName>
    </recommendedName>
</protein>
<accession>A0A1H7N113</accession>
<organism evidence="1 2">
    <name type="scientific">Nonomuraea pusilla</name>
    <dbReference type="NCBI Taxonomy" id="46177"/>
    <lineage>
        <taxon>Bacteria</taxon>
        <taxon>Bacillati</taxon>
        <taxon>Actinomycetota</taxon>
        <taxon>Actinomycetes</taxon>
        <taxon>Streptosporangiales</taxon>
        <taxon>Streptosporangiaceae</taxon>
        <taxon>Nonomuraea</taxon>
    </lineage>
</organism>
<sequence>MLVHSPAVGPETWAPAATALERRGHRAVVPDLTGVAAGPVPSWPRAVEAVRSAAPAGPLVLVAHSNAGHLLPAVKEGLGGRVVACVFAEAHLPPAAGLVKPVAERFLPFLRRLADHEGVLPRWTDWRDPAEVAALLPDPETRERVVSGQPRLPLGYFTQPVPVPAGWDDVRCSFLWYGPPYDEVAAEARQRGWTVARVPGGHLHQVVAPDAVAEALVRLSLKS</sequence>
<evidence type="ECO:0000313" key="1">
    <source>
        <dbReference type="EMBL" id="SEL17009.1"/>
    </source>
</evidence>
<name>A0A1H7N113_9ACTN</name>
<dbReference type="Gene3D" id="3.40.50.1820">
    <property type="entry name" value="alpha/beta hydrolase"/>
    <property type="match status" value="1"/>
</dbReference>
<dbReference type="EMBL" id="FOBF01000004">
    <property type="protein sequence ID" value="SEL17009.1"/>
    <property type="molecule type" value="Genomic_DNA"/>
</dbReference>
<evidence type="ECO:0000313" key="2">
    <source>
        <dbReference type="Proteomes" id="UP000198953"/>
    </source>
</evidence>
<dbReference type="AlphaFoldDB" id="A0A1H7N113"/>
<proteinExistence type="predicted"/>
<dbReference type="PANTHER" id="PTHR37017">
    <property type="entry name" value="AB HYDROLASE-1 DOMAIN-CONTAINING PROTEIN-RELATED"/>
    <property type="match status" value="1"/>
</dbReference>
<keyword evidence="2" id="KW-1185">Reference proteome</keyword>
<dbReference type="InterPro" id="IPR052897">
    <property type="entry name" value="Sec-Metab_Biosynth_Hydrolase"/>
</dbReference>
<dbReference type="InterPro" id="IPR029058">
    <property type="entry name" value="AB_hydrolase_fold"/>
</dbReference>
<dbReference type="Proteomes" id="UP000198953">
    <property type="component" value="Unassembled WGS sequence"/>
</dbReference>
<dbReference type="STRING" id="46177.SAMN05660976_01878"/>
<evidence type="ECO:0008006" key="3">
    <source>
        <dbReference type="Google" id="ProtNLM"/>
    </source>
</evidence>
<dbReference type="PANTHER" id="PTHR37017:SF11">
    <property type="entry name" value="ESTERASE_LIPASE_THIOESTERASE DOMAIN-CONTAINING PROTEIN"/>
    <property type="match status" value="1"/>
</dbReference>